<dbReference type="InterPro" id="IPR048519">
    <property type="entry name" value="Gfd2/YDR514C-like_C"/>
</dbReference>
<dbReference type="Proteomes" id="UP000288168">
    <property type="component" value="Unassembled WGS sequence"/>
</dbReference>
<keyword evidence="3" id="KW-1185">Reference proteome</keyword>
<reference evidence="2 3" key="1">
    <citation type="submission" date="2017-06" db="EMBL/GenBank/DDBJ databases">
        <title>Comparative genomic analysis of Ambrosia Fusariam Clade fungi.</title>
        <authorList>
            <person name="Stajich J.E."/>
            <person name="Carrillo J."/>
            <person name="Kijimoto T."/>
            <person name="Eskalen A."/>
            <person name="O'Donnell K."/>
            <person name="Kasson M."/>
        </authorList>
    </citation>
    <scope>NUCLEOTIDE SEQUENCE [LARGE SCALE GENOMIC DNA]</scope>
    <source>
        <strain evidence="2 3">NRRL62584</strain>
    </source>
</reference>
<feature type="domain" description="Gfd2/YDR514C-like C-terminal" evidence="1">
    <location>
        <begin position="91"/>
        <end position="215"/>
    </location>
</feature>
<dbReference type="Pfam" id="PF21762">
    <property type="entry name" value="DEDDh_C"/>
    <property type="match status" value="1"/>
</dbReference>
<proteinExistence type="predicted"/>
<dbReference type="OrthoDB" id="5953249at2759"/>
<organism evidence="2 3">
    <name type="scientific">Fusarium duplospermum</name>
    <dbReference type="NCBI Taxonomy" id="1325734"/>
    <lineage>
        <taxon>Eukaryota</taxon>
        <taxon>Fungi</taxon>
        <taxon>Dikarya</taxon>
        <taxon>Ascomycota</taxon>
        <taxon>Pezizomycotina</taxon>
        <taxon>Sordariomycetes</taxon>
        <taxon>Hypocreomycetidae</taxon>
        <taxon>Hypocreales</taxon>
        <taxon>Nectriaceae</taxon>
        <taxon>Fusarium</taxon>
        <taxon>Fusarium solani species complex</taxon>
    </lineage>
</organism>
<dbReference type="EMBL" id="NKCI01000168">
    <property type="protein sequence ID" value="RSL50122.1"/>
    <property type="molecule type" value="Genomic_DNA"/>
</dbReference>
<sequence length="218" mass="25158">MFTTRPRLPRHNSLCQCQFKCPSVLAWPRFKTTTQLPRRLRKNRKETHELATLAWLLGYSDQAKQPSRDPWPDLPKLVSKKANATLRRVRFLSIDIDGLRKDKAGIRQFDFGVSFLDTVKIHRQLKHPIDPKINLAAHLIESSHYQVEDAQYGARRRARFAFGPSRVSSLKRLKQRLKKQTENHNVVLIMHGAATEVSVMELLDINLNPVFTIDTTTA</sequence>
<name>A0A428PAM4_9HYPO</name>
<accession>A0A428PAM4</accession>
<protein>
    <recommendedName>
        <fullName evidence="1">Gfd2/YDR514C-like C-terminal domain-containing protein</fullName>
    </recommendedName>
</protein>
<evidence type="ECO:0000313" key="3">
    <source>
        <dbReference type="Proteomes" id="UP000288168"/>
    </source>
</evidence>
<comment type="caution">
    <text evidence="2">The sequence shown here is derived from an EMBL/GenBank/DDBJ whole genome shotgun (WGS) entry which is preliminary data.</text>
</comment>
<evidence type="ECO:0000313" key="2">
    <source>
        <dbReference type="EMBL" id="RSL50122.1"/>
    </source>
</evidence>
<gene>
    <name evidence="2" type="ORF">CEP54_012098</name>
</gene>
<evidence type="ECO:0000259" key="1">
    <source>
        <dbReference type="Pfam" id="PF21762"/>
    </source>
</evidence>
<feature type="non-terminal residue" evidence="2">
    <location>
        <position position="218"/>
    </location>
</feature>
<dbReference type="AlphaFoldDB" id="A0A428PAM4"/>